<comment type="function">
    <text evidence="7">Aspartyl-tRNA synthetase with relaxed tRNA specificity since it is able to aspartylate not only its cognate tRNA(Asp) but also tRNA(Asn). Reaction proceeds in two steps: L-aspartate is first activated by ATP to form Asp-AMP and then transferred to the acceptor end of tRNA(Asp/Asn).</text>
</comment>
<feature type="binding site" evidence="7">
    <location>
        <begin position="413"/>
        <end position="416"/>
    </location>
    <ligand>
        <name>ATP</name>
        <dbReference type="ChEBI" id="CHEBI:30616"/>
    </ligand>
</feature>
<dbReference type="InterPro" id="IPR004364">
    <property type="entry name" value="Aa-tRNA-synt_II"/>
</dbReference>
<gene>
    <name evidence="7" type="primary">aspS</name>
    <name evidence="9" type="ORF">A2626_01700</name>
</gene>
<dbReference type="Gene3D" id="3.30.1360.30">
    <property type="entry name" value="GAD-like domain"/>
    <property type="match status" value="1"/>
</dbReference>
<dbReference type="InterPro" id="IPR004115">
    <property type="entry name" value="GAD-like_sf"/>
</dbReference>
<dbReference type="InterPro" id="IPR047089">
    <property type="entry name" value="Asp-tRNA-ligase_1_N"/>
</dbReference>
<protein>
    <recommendedName>
        <fullName evidence="7">Aspartate--tRNA(Asp/Asn) ligase</fullName>
        <ecNumber evidence="7">6.1.1.23</ecNumber>
    </recommendedName>
    <alternativeName>
        <fullName evidence="7">Aspartyl-tRNA synthetase</fullName>
        <shortName evidence="7">AspRS</shortName>
    </alternativeName>
    <alternativeName>
        <fullName evidence="7">Non-discriminating aspartyl-tRNA synthetase</fullName>
        <shortName evidence="7">ND-AspRS</shortName>
    </alternativeName>
</protein>
<feature type="binding site" evidence="7">
    <location>
        <position position="325"/>
    </location>
    <ligand>
        <name>L-aspartate</name>
        <dbReference type="ChEBI" id="CHEBI:29991"/>
    </ligand>
</feature>
<keyword evidence="6 7" id="KW-0030">Aminoacyl-tRNA synthetase</keyword>
<accession>A0A1G2E2L2</accession>
<evidence type="ECO:0000256" key="4">
    <source>
        <dbReference type="ARBA" id="ARBA00022840"/>
    </source>
</evidence>
<dbReference type="SUPFAM" id="SSF50249">
    <property type="entry name" value="Nucleic acid-binding proteins"/>
    <property type="match status" value="1"/>
</dbReference>
<evidence type="ECO:0000256" key="3">
    <source>
        <dbReference type="ARBA" id="ARBA00022741"/>
    </source>
</evidence>
<dbReference type="GO" id="GO:0005737">
    <property type="term" value="C:cytoplasm"/>
    <property type="evidence" value="ECO:0007669"/>
    <property type="project" value="UniProtKB-SubCell"/>
</dbReference>
<evidence type="ECO:0000256" key="7">
    <source>
        <dbReference type="HAMAP-Rule" id="MF_00044"/>
    </source>
</evidence>
<dbReference type="NCBIfam" id="TIGR00459">
    <property type="entry name" value="aspS_bact"/>
    <property type="match status" value="1"/>
</dbReference>
<evidence type="ECO:0000313" key="9">
    <source>
        <dbReference type="EMBL" id="OGZ20067.1"/>
    </source>
</evidence>
<feature type="binding site" evidence="7">
    <location>
        <begin position="220"/>
        <end position="222"/>
    </location>
    <ligand>
        <name>ATP</name>
        <dbReference type="ChEBI" id="CHEBI:30616"/>
    </ligand>
</feature>
<keyword evidence="7" id="KW-0963">Cytoplasm</keyword>
<feature type="site" description="Important for tRNA non-discrimination" evidence="7">
    <location>
        <position position="30"/>
    </location>
</feature>
<dbReference type="HAMAP" id="MF_00044">
    <property type="entry name" value="Asp_tRNA_synth_type1"/>
    <property type="match status" value="1"/>
</dbReference>
<dbReference type="InterPro" id="IPR006195">
    <property type="entry name" value="aa-tRNA-synth_II"/>
</dbReference>
<feature type="binding site" evidence="7">
    <location>
        <position position="174"/>
    </location>
    <ligand>
        <name>L-aspartate</name>
        <dbReference type="ChEBI" id="CHEBI:29991"/>
    </ligand>
</feature>
<feature type="binding site" evidence="7">
    <location>
        <position position="368"/>
    </location>
    <ligand>
        <name>L-aspartate</name>
        <dbReference type="ChEBI" id="CHEBI:29991"/>
    </ligand>
</feature>
<feature type="binding site" evidence="7">
    <location>
        <position position="220"/>
    </location>
    <ligand>
        <name>L-aspartate</name>
        <dbReference type="ChEBI" id="CHEBI:29991"/>
    </ligand>
</feature>
<keyword evidence="4 7" id="KW-0067">ATP-binding</keyword>
<dbReference type="PANTHER" id="PTHR22594">
    <property type="entry name" value="ASPARTYL/LYSYL-TRNA SYNTHETASE"/>
    <property type="match status" value="1"/>
</dbReference>
<keyword evidence="5 7" id="KW-0648">Protein biosynthesis</keyword>
<dbReference type="EMBL" id="MHLZ01000014">
    <property type="protein sequence ID" value="OGZ20067.1"/>
    <property type="molecule type" value="Genomic_DNA"/>
</dbReference>
<dbReference type="CDD" id="cd00777">
    <property type="entry name" value="AspRS_core"/>
    <property type="match status" value="1"/>
</dbReference>
<evidence type="ECO:0000256" key="5">
    <source>
        <dbReference type="ARBA" id="ARBA00022917"/>
    </source>
</evidence>
<dbReference type="GO" id="GO:0005524">
    <property type="term" value="F:ATP binding"/>
    <property type="evidence" value="ECO:0007669"/>
    <property type="project" value="UniProtKB-UniRule"/>
</dbReference>
<feature type="region of interest" description="Aspartate" evidence="7">
    <location>
        <begin position="198"/>
        <end position="201"/>
    </location>
</feature>
<dbReference type="GO" id="GO:0050560">
    <property type="term" value="F:aspartate-tRNA(Asn) ligase activity"/>
    <property type="evidence" value="ECO:0007669"/>
    <property type="project" value="UniProtKB-EC"/>
</dbReference>
<dbReference type="Gene3D" id="2.40.50.140">
    <property type="entry name" value="Nucleic acid-binding proteins"/>
    <property type="match status" value="1"/>
</dbReference>
<proteinExistence type="inferred from homology"/>
<dbReference type="Pfam" id="PF00152">
    <property type="entry name" value="tRNA-synt_2"/>
    <property type="match status" value="1"/>
</dbReference>
<feature type="binding site" evidence="7">
    <location>
        <position position="361"/>
    </location>
    <ligand>
        <name>ATP</name>
        <dbReference type="ChEBI" id="CHEBI:30616"/>
    </ligand>
</feature>
<keyword evidence="3 7" id="KW-0547">Nucleotide-binding</keyword>
<reference evidence="9 10" key="1">
    <citation type="journal article" date="2016" name="Nat. Commun.">
        <title>Thousands of microbial genomes shed light on interconnected biogeochemical processes in an aquifer system.</title>
        <authorList>
            <person name="Anantharaman K."/>
            <person name="Brown C.T."/>
            <person name="Hug L.A."/>
            <person name="Sharon I."/>
            <person name="Castelle C.J."/>
            <person name="Probst A.J."/>
            <person name="Thomas B.C."/>
            <person name="Singh A."/>
            <person name="Wilkins M.J."/>
            <person name="Karaoz U."/>
            <person name="Brodie E.L."/>
            <person name="Williams K.H."/>
            <person name="Hubbard S.S."/>
            <person name="Banfield J.F."/>
        </authorList>
    </citation>
    <scope>NUCLEOTIDE SEQUENCE [LARGE SCALE GENOMIC DNA]</scope>
</reference>
<organism evidence="9 10">
    <name type="scientific">Candidatus Nealsonbacteria bacterium RIFCSPHIGHO2_01_FULL_38_55</name>
    <dbReference type="NCBI Taxonomy" id="1801664"/>
    <lineage>
        <taxon>Bacteria</taxon>
        <taxon>Candidatus Nealsoniibacteriota</taxon>
    </lineage>
</organism>
<dbReference type="GO" id="GO:0004815">
    <property type="term" value="F:aspartate-tRNA ligase activity"/>
    <property type="evidence" value="ECO:0007669"/>
    <property type="project" value="UniProtKB-UniRule"/>
</dbReference>
<dbReference type="Gene3D" id="3.30.930.10">
    <property type="entry name" value="Bira Bifunctional Protein, Domain 2"/>
    <property type="match status" value="2"/>
</dbReference>
<dbReference type="PRINTS" id="PR01042">
    <property type="entry name" value="TRNASYNTHASP"/>
</dbReference>
<dbReference type="InterPro" id="IPR045864">
    <property type="entry name" value="aa-tRNA-synth_II/BPL/LPL"/>
</dbReference>
<feature type="binding site" evidence="7">
    <location>
        <position position="229"/>
    </location>
    <ligand>
        <name>ATP</name>
        <dbReference type="ChEBI" id="CHEBI:30616"/>
    </ligand>
</feature>
<dbReference type="Proteomes" id="UP000177360">
    <property type="component" value="Unassembled WGS sequence"/>
</dbReference>
<keyword evidence="2 7" id="KW-0436">Ligase</keyword>
<dbReference type="GO" id="GO:0006422">
    <property type="term" value="P:aspartyl-tRNA aminoacylation"/>
    <property type="evidence" value="ECO:0007669"/>
    <property type="project" value="UniProtKB-UniRule"/>
</dbReference>
<dbReference type="Pfam" id="PF01336">
    <property type="entry name" value="tRNA_anti-codon"/>
    <property type="match status" value="1"/>
</dbReference>
<comment type="catalytic activity">
    <reaction evidence="7">
        <text>tRNA(Asx) + L-aspartate + ATP = L-aspartyl-tRNA(Asx) + AMP + diphosphate</text>
        <dbReference type="Rhea" id="RHEA:18349"/>
        <dbReference type="Rhea" id="RHEA-COMP:9710"/>
        <dbReference type="Rhea" id="RHEA-COMP:9711"/>
        <dbReference type="ChEBI" id="CHEBI:29991"/>
        <dbReference type="ChEBI" id="CHEBI:30616"/>
        <dbReference type="ChEBI" id="CHEBI:33019"/>
        <dbReference type="ChEBI" id="CHEBI:78442"/>
        <dbReference type="ChEBI" id="CHEBI:78516"/>
        <dbReference type="ChEBI" id="CHEBI:456215"/>
        <dbReference type="EC" id="6.1.1.23"/>
    </reaction>
</comment>
<comment type="subcellular location">
    <subcellularLocation>
        <location evidence="7">Cytoplasm</location>
    </subcellularLocation>
</comment>
<comment type="similarity">
    <text evidence="1 7">Belongs to the class-II aminoacyl-tRNA synthetase family. Type 1 subfamily.</text>
</comment>
<dbReference type="PANTHER" id="PTHR22594:SF5">
    <property type="entry name" value="ASPARTATE--TRNA LIGASE, MITOCHONDRIAL"/>
    <property type="match status" value="1"/>
</dbReference>
<dbReference type="EC" id="6.1.1.23" evidence="7"/>
<comment type="caution">
    <text evidence="7">Lacks conserved residue(s) required for the propagation of feature annotation.</text>
</comment>
<dbReference type="InterPro" id="IPR004524">
    <property type="entry name" value="Asp-tRNA-ligase_1"/>
</dbReference>
<feature type="domain" description="Aminoacyl-transfer RNA synthetases class-II family profile" evidence="8">
    <location>
        <begin position="144"/>
        <end position="434"/>
    </location>
</feature>
<comment type="caution">
    <text evidence="9">The sequence shown here is derived from an EMBL/GenBank/DDBJ whole genome shotgun (WGS) entry which is preliminary data.</text>
</comment>
<comment type="subunit">
    <text evidence="7">Homodimer.</text>
</comment>
<dbReference type="InterPro" id="IPR004365">
    <property type="entry name" value="NA-bd_OB_tRNA"/>
</dbReference>
<evidence type="ECO:0000256" key="6">
    <source>
        <dbReference type="ARBA" id="ARBA00023146"/>
    </source>
</evidence>
<sequence>MEKRIYNEETIKNIGKEISISGWVDTIRSHGKILFIDLRDKSGILQVVVSPQQEDVYDFAKEIRPEWVVAISGVVKERPERMQNPNLATGKIELEAQKIEVFSNAETLPFTIDSDGYEINEEKRLKYRYLDLRRGRLKKNLIARQEVLYFIRSFLKKEGFIEIETPILTKSTPEGARDFLVPSRLQPENFYALPQSPQQYKQLLMVAGLEKYFQIARCFRDEDQRADRQAEFTQLDLEMSFVEREDVMEITERLLINISRTIFPTKKIQEIPFPRLNYKEAMEKYNIDRPDIRKDKKDPDLLAFCWVVDFPFFEKDNEGKWTFTHNPFSAPKPEFMEDLLEKKNIKNILTTQYDIVLNGFEIGGGSIRNHRPEALESVFEVMDYRKSEIKEKFGHMLEAFKYGAPPHGGIAWGLDRFLSLNLNEPNIREVIAFPKTGDSRDLMMNAPSLVTEQQLKDLHIKIQVRKK</sequence>
<name>A0A1G2E2L2_9BACT</name>
<dbReference type="InterPro" id="IPR047090">
    <property type="entry name" value="AspRS_core"/>
</dbReference>
<evidence type="ECO:0000313" key="10">
    <source>
        <dbReference type="Proteomes" id="UP000177360"/>
    </source>
</evidence>
<dbReference type="InterPro" id="IPR002312">
    <property type="entry name" value="Asp/Asn-tRNA-synth_IIb"/>
</dbReference>
<dbReference type="SUPFAM" id="SSF55681">
    <property type="entry name" value="Class II aaRS and biotin synthetases"/>
    <property type="match status" value="1"/>
</dbReference>
<dbReference type="CDD" id="cd04317">
    <property type="entry name" value="EcAspRS_like_N"/>
    <property type="match status" value="1"/>
</dbReference>
<dbReference type="InterPro" id="IPR012340">
    <property type="entry name" value="NA-bd_OB-fold"/>
</dbReference>
<dbReference type="GO" id="GO:0003676">
    <property type="term" value="F:nucleic acid binding"/>
    <property type="evidence" value="ECO:0007669"/>
    <property type="project" value="InterPro"/>
</dbReference>
<evidence type="ECO:0000256" key="2">
    <source>
        <dbReference type="ARBA" id="ARBA00022598"/>
    </source>
</evidence>
<dbReference type="AlphaFoldDB" id="A0A1G2E2L2"/>
<evidence type="ECO:0000256" key="1">
    <source>
        <dbReference type="ARBA" id="ARBA00006303"/>
    </source>
</evidence>
<dbReference type="PROSITE" id="PS50862">
    <property type="entry name" value="AA_TRNA_LIGASE_II"/>
    <property type="match status" value="1"/>
</dbReference>
<evidence type="ECO:0000259" key="8">
    <source>
        <dbReference type="PROSITE" id="PS50862"/>
    </source>
</evidence>